<feature type="compositionally biased region" description="Polar residues" evidence="1">
    <location>
        <begin position="298"/>
        <end position="311"/>
    </location>
</feature>
<name>A0ABD3IDM7_9MARC</name>
<dbReference type="Proteomes" id="UP001633002">
    <property type="component" value="Unassembled WGS sequence"/>
</dbReference>
<feature type="compositionally biased region" description="Polar residues" evidence="1">
    <location>
        <begin position="94"/>
        <end position="106"/>
    </location>
</feature>
<keyword evidence="3" id="KW-1185">Reference proteome</keyword>
<feature type="compositionally biased region" description="Basic and acidic residues" evidence="1">
    <location>
        <begin position="236"/>
        <end position="247"/>
    </location>
</feature>
<sequence length="344" mass="37052">MATVSDGLHEAHMSGEDGRNAGQSNVSQRQGDSVLPMPSLQGWHSVKAVSAHDTERDQWEFMAPDLRKEVRLKRVNSWSVVPDQVMDDSDFPCLQSQPGITAARTSRATEREKGIAPVTAATGGTSASAEIRPNAWTQRPVPPIPPHSRLPQSDEEPGTPVAQEITSPADKNETGNISQLGFAGPALDYMIGSPTKWADVMDEHSPVPAEKNANGRPPEDVNHTPDRGNTAKRRSRTEASHAYRKVETFSQLILGDQGGTTEVETDMSDPIRDDKEEEPPDRGEGEVADGIVAGLIPRSSQLGDEGGSSSPPLALPDLEGSPSLQHRLHLAQRVNFSSYTKPSG</sequence>
<reference evidence="2 3" key="1">
    <citation type="submission" date="2024-09" db="EMBL/GenBank/DDBJ databases">
        <title>Chromosome-scale assembly of Riccia sorocarpa.</title>
        <authorList>
            <person name="Paukszto L."/>
        </authorList>
    </citation>
    <scope>NUCLEOTIDE SEQUENCE [LARGE SCALE GENOMIC DNA]</scope>
    <source>
        <strain evidence="2">LP-2024</strain>
        <tissue evidence="2">Aerial parts of the thallus</tissue>
    </source>
</reference>
<feature type="compositionally biased region" description="Low complexity" evidence="1">
    <location>
        <begin position="119"/>
        <end position="129"/>
    </location>
</feature>
<protein>
    <submittedName>
        <fullName evidence="2">Uncharacterized protein</fullName>
    </submittedName>
</protein>
<evidence type="ECO:0000256" key="1">
    <source>
        <dbReference type="SAM" id="MobiDB-lite"/>
    </source>
</evidence>
<dbReference type="AlphaFoldDB" id="A0ABD3IDM7"/>
<feature type="compositionally biased region" description="Basic and acidic residues" evidence="1">
    <location>
        <begin position="269"/>
        <end position="285"/>
    </location>
</feature>
<feature type="region of interest" description="Disordered" evidence="1">
    <location>
        <begin position="1"/>
        <end position="40"/>
    </location>
</feature>
<feature type="compositionally biased region" description="Basic and acidic residues" evidence="1">
    <location>
        <begin position="217"/>
        <end position="226"/>
    </location>
</feature>
<proteinExistence type="predicted"/>
<comment type="caution">
    <text evidence="2">The sequence shown here is derived from an EMBL/GenBank/DDBJ whole genome shotgun (WGS) entry which is preliminary data.</text>
</comment>
<feature type="region of interest" description="Disordered" evidence="1">
    <location>
        <begin position="84"/>
        <end position="180"/>
    </location>
</feature>
<organism evidence="2 3">
    <name type="scientific">Riccia sorocarpa</name>
    <dbReference type="NCBI Taxonomy" id="122646"/>
    <lineage>
        <taxon>Eukaryota</taxon>
        <taxon>Viridiplantae</taxon>
        <taxon>Streptophyta</taxon>
        <taxon>Embryophyta</taxon>
        <taxon>Marchantiophyta</taxon>
        <taxon>Marchantiopsida</taxon>
        <taxon>Marchantiidae</taxon>
        <taxon>Marchantiales</taxon>
        <taxon>Ricciaceae</taxon>
        <taxon>Riccia</taxon>
    </lineage>
</organism>
<feature type="compositionally biased region" description="Basic and acidic residues" evidence="1">
    <location>
        <begin position="7"/>
        <end position="19"/>
    </location>
</feature>
<evidence type="ECO:0000313" key="3">
    <source>
        <dbReference type="Proteomes" id="UP001633002"/>
    </source>
</evidence>
<feature type="region of interest" description="Disordered" evidence="1">
    <location>
        <begin position="200"/>
        <end position="325"/>
    </location>
</feature>
<accession>A0ABD3IDM7</accession>
<gene>
    <name evidence="2" type="ORF">R1sor_019221</name>
</gene>
<evidence type="ECO:0000313" key="2">
    <source>
        <dbReference type="EMBL" id="KAL3701199.1"/>
    </source>
</evidence>
<feature type="compositionally biased region" description="Polar residues" evidence="1">
    <location>
        <begin position="21"/>
        <end position="31"/>
    </location>
</feature>
<dbReference type="EMBL" id="JBJQOH010000001">
    <property type="protein sequence ID" value="KAL3701199.1"/>
    <property type="molecule type" value="Genomic_DNA"/>
</dbReference>